<evidence type="ECO:0000313" key="3">
    <source>
        <dbReference type="EMBL" id="OIN09974.1"/>
    </source>
</evidence>
<dbReference type="Pfam" id="PF04972">
    <property type="entry name" value="BON"/>
    <property type="match status" value="2"/>
</dbReference>
<accession>A0A1J4QH37</accession>
<dbReference type="SMART" id="SM00749">
    <property type="entry name" value="BON"/>
    <property type="match status" value="2"/>
</dbReference>
<dbReference type="PROSITE" id="PS51257">
    <property type="entry name" value="PROKAR_LIPOPROTEIN"/>
    <property type="match status" value="1"/>
</dbReference>
<dbReference type="InterPro" id="IPR007055">
    <property type="entry name" value="BON_dom"/>
</dbReference>
<keyword evidence="1" id="KW-0732">Signal</keyword>
<name>A0A1J4QH37_9GAMM</name>
<dbReference type="STRING" id="1414654.BFR47_13630"/>
<sequence length="193" mass="20931">MMKQRYLLVLTTLVLLQGCAGVMLTGAGTGVGSATDRRTLGTQLSDQTIDMRALHRLGETKPLWDDSRLAVITTNGKTLLIGQTPTEAYRQQAEKIVKGVPGVSEVFNEIRLGQPVDLAGRSQDTWLTSKVKSTLLAEKNIDGTKIKVVTENGEVFLIGLVTQKEADISVQLTRNISGVKRVITVFELVQAAP</sequence>
<dbReference type="Gene3D" id="3.30.1340.30">
    <property type="match status" value="1"/>
</dbReference>
<gene>
    <name evidence="3" type="ORF">BFR47_13630</name>
</gene>
<reference evidence="3 4" key="1">
    <citation type="submission" date="2016-07" db="EMBL/GenBank/DDBJ databases">
        <title>Draft Genome Sequence of Oceanisphaera psychrotolerans, isolated from coastal sediment samples.</title>
        <authorList>
            <person name="Zhuo S."/>
            <person name="Ruan Z."/>
        </authorList>
    </citation>
    <scope>NUCLEOTIDE SEQUENCE [LARGE SCALE GENOMIC DNA]</scope>
    <source>
        <strain evidence="3 4">LAM-WHM-ZC</strain>
    </source>
</reference>
<comment type="caution">
    <text evidence="3">The sequence shown here is derived from an EMBL/GenBank/DDBJ whole genome shotgun (WGS) entry which is preliminary data.</text>
</comment>
<dbReference type="EMBL" id="MDKE01000018">
    <property type="protein sequence ID" value="OIN09974.1"/>
    <property type="molecule type" value="Genomic_DNA"/>
</dbReference>
<keyword evidence="4" id="KW-1185">Reference proteome</keyword>
<evidence type="ECO:0000313" key="4">
    <source>
        <dbReference type="Proteomes" id="UP000243073"/>
    </source>
</evidence>
<dbReference type="PANTHER" id="PTHR34606:SF4">
    <property type="entry name" value="OUTER MEMBRANE LIPOPROTEIN DOLP"/>
    <property type="match status" value="1"/>
</dbReference>
<organism evidence="3 4">
    <name type="scientific">Oceanisphaera psychrotolerans</name>
    <dbReference type="NCBI Taxonomy" id="1414654"/>
    <lineage>
        <taxon>Bacteria</taxon>
        <taxon>Pseudomonadati</taxon>
        <taxon>Pseudomonadota</taxon>
        <taxon>Gammaproteobacteria</taxon>
        <taxon>Aeromonadales</taxon>
        <taxon>Aeromonadaceae</taxon>
        <taxon>Oceanisphaera</taxon>
    </lineage>
</organism>
<dbReference type="OrthoDB" id="9783990at2"/>
<feature type="domain" description="BON" evidence="2">
    <location>
        <begin position="123"/>
        <end position="190"/>
    </location>
</feature>
<feature type="domain" description="BON" evidence="2">
    <location>
        <begin position="45"/>
        <end position="114"/>
    </location>
</feature>
<dbReference type="InterPro" id="IPR051686">
    <property type="entry name" value="Lipoprotein_DolP"/>
</dbReference>
<dbReference type="NCBIfam" id="NF008247">
    <property type="entry name" value="PRK11023.1"/>
    <property type="match status" value="1"/>
</dbReference>
<dbReference type="AlphaFoldDB" id="A0A1J4QH37"/>
<dbReference type="PANTHER" id="PTHR34606">
    <property type="entry name" value="BON DOMAIN-CONTAINING PROTEIN"/>
    <property type="match status" value="1"/>
</dbReference>
<evidence type="ECO:0000259" key="2">
    <source>
        <dbReference type="PROSITE" id="PS50914"/>
    </source>
</evidence>
<dbReference type="Proteomes" id="UP000243073">
    <property type="component" value="Unassembled WGS sequence"/>
</dbReference>
<dbReference type="InterPro" id="IPR014004">
    <property type="entry name" value="Transpt-assoc_nodulatn_dom_bac"/>
</dbReference>
<dbReference type="PROSITE" id="PS50914">
    <property type="entry name" value="BON"/>
    <property type="match status" value="2"/>
</dbReference>
<proteinExistence type="predicted"/>
<protein>
    <submittedName>
        <fullName evidence="3">BON domain-containing protein</fullName>
    </submittedName>
</protein>
<dbReference type="RefSeq" id="WP_071472534.1">
    <property type="nucleotide sequence ID" value="NZ_MDKE01000018.1"/>
</dbReference>
<evidence type="ECO:0000256" key="1">
    <source>
        <dbReference type="ARBA" id="ARBA00022729"/>
    </source>
</evidence>